<dbReference type="CDD" id="cd00167">
    <property type="entry name" value="SANT"/>
    <property type="match status" value="1"/>
</dbReference>
<organism evidence="10 11">
    <name type="scientific">Rhynchospora tenuis</name>
    <dbReference type="NCBI Taxonomy" id="198213"/>
    <lineage>
        <taxon>Eukaryota</taxon>
        <taxon>Viridiplantae</taxon>
        <taxon>Streptophyta</taxon>
        <taxon>Embryophyta</taxon>
        <taxon>Tracheophyta</taxon>
        <taxon>Spermatophyta</taxon>
        <taxon>Magnoliopsida</taxon>
        <taxon>Liliopsida</taxon>
        <taxon>Poales</taxon>
        <taxon>Cyperaceae</taxon>
        <taxon>Cyperoideae</taxon>
        <taxon>Rhynchosporeae</taxon>
        <taxon>Rhynchospora</taxon>
    </lineage>
</organism>
<keyword evidence="5" id="KW-0804">Transcription</keyword>
<evidence type="ECO:0000256" key="4">
    <source>
        <dbReference type="ARBA" id="ARBA00023125"/>
    </source>
</evidence>
<dbReference type="PANTHER" id="PTHR47995">
    <property type="entry name" value="TRANSCRIPTION FACTOR MYB33-RELATED"/>
    <property type="match status" value="1"/>
</dbReference>
<evidence type="ECO:0000313" key="11">
    <source>
        <dbReference type="Proteomes" id="UP001210211"/>
    </source>
</evidence>
<dbReference type="SMART" id="SM00717">
    <property type="entry name" value="SANT"/>
    <property type="match status" value="1"/>
</dbReference>
<evidence type="ECO:0000259" key="9">
    <source>
        <dbReference type="PROSITE" id="PS51294"/>
    </source>
</evidence>
<dbReference type="AlphaFoldDB" id="A0AAD5ZQQ9"/>
<feature type="compositionally biased region" description="Polar residues" evidence="7">
    <location>
        <begin position="65"/>
        <end position="86"/>
    </location>
</feature>
<keyword evidence="2" id="KW-0677">Repeat</keyword>
<evidence type="ECO:0000256" key="2">
    <source>
        <dbReference type="ARBA" id="ARBA00022737"/>
    </source>
</evidence>
<comment type="caution">
    <text evidence="10">The sequence shown here is derived from an EMBL/GenBank/DDBJ whole genome shotgun (WGS) entry which is preliminary data.</text>
</comment>
<dbReference type="Proteomes" id="UP001210211">
    <property type="component" value="Unassembled WGS sequence"/>
</dbReference>
<reference evidence="10 11" key="1">
    <citation type="journal article" date="2022" name="Cell">
        <title>Repeat-based holocentromeres influence genome architecture and karyotype evolution.</title>
        <authorList>
            <person name="Hofstatter P.G."/>
            <person name="Thangavel G."/>
            <person name="Lux T."/>
            <person name="Neumann P."/>
            <person name="Vondrak T."/>
            <person name="Novak P."/>
            <person name="Zhang M."/>
            <person name="Costa L."/>
            <person name="Castellani M."/>
            <person name="Scott A."/>
            <person name="Toegelov H."/>
            <person name="Fuchs J."/>
            <person name="Mata-Sucre Y."/>
            <person name="Dias Y."/>
            <person name="Vanzela A.L.L."/>
            <person name="Huettel B."/>
            <person name="Almeida C.C.S."/>
            <person name="Simkova H."/>
            <person name="Souza G."/>
            <person name="Pedrosa-Harand A."/>
            <person name="Macas J."/>
            <person name="Mayer K.F.X."/>
            <person name="Houben A."/>
            <person name="Marques A."/>
        </authorList>
    </citation>
    <scope>NUCLEOTIDE SEQUENCE [LARGE SCALE GENOMIC DNA]</scope>
    <source>
        <strain evidence="10">RhyTen1mFocal</strain>
    </source>
</reference>
<feature type="region of interest" description="Disordered" evidence="7">
    <location>
        <begin position="63"/>
        <end position="86"/>
    </location>
</feature>
<keyword evidence="11" id="KW-1185">Reference proteome</keyword>
<evidence type="ECO:0000256" key="7">
    <source>
        <dbReference type="SAM" id="MobiDB-lite"/>
    </source>
</evidence>
<feature type="domain" description="Myb-like" evidence="8">
    <location>
        <begin position="5"/>
        <end position="55"/>
    </location>
</feature>
<dbReference type="GO" id="GO:0003677">
    <property type="term" value="F:DNA binding"/>
    <property type="evidence" value="ECO:0007669"/>
    <property type="project" value="UniProtKB-KW"/>
</dbReference>
<keyword evidence="4" id="KW-0238">DNA-binding</keyword>
<evidence type="ECO:0000256" key="3">
    <source>
        <dbReference type="ARBA" id="ARBA00023015"/>
    </source>
</evidence>
<dbReference type="PANTHER" id="PTHR47995:SF18">
    <property type="entry name" value="TRANSCRIPTION FACTOR MYB65"/>
    <property type="match status" value="1"/>
</dbReference>
<dbReference type="PROSITE" id="PS50090">
    <property type="entry name" value="MYB_LIKE"/>
    <property type="match status" value="1"/>
</dbReference>
<dbReference type="InterPro" id="IPR001005">
    <property type="entry name" value="SANT/Myb"/>
</dbReference>
<keyword evidence="3" id="KW-0805">Transcription regulation</keyword>
<keyword evidence="6" id="KW-0539">Nucleus</keyword>
<protein>
    <recommendedName>
        <fullName evidence="12">MYB transcription factor</fullName>
    </recommendedName>
</protein>
<dbReference type="InterPro" id="IPR017930">
    <property type="entry name" value="Myb_dom"/>
</dbReference>
<proteinExistence type="predicted"/>
<evidence type="ECO:0000313" key="10">
    <source>
        <dbReference type="EMBL" id="KAJ3702213.1"/>
    </source>
</evidence>
<feature type="domain" description="HTH myb-type" evidence="9">
    <location>
        <begin position="5"/>
        <end position="59"/>
    </location>
</feature>
<evidence type="ECO:0000256" key="6">
    <source>
        <dbReference type="ARBA" id="ARBA00023242"/>
    </source>
</evidence>
<dbReference type="GO" id="GO:0005634">
    <property type="term" value="C:nucleus"/>
    <property type="evidence" value="ECO:0007669"/>
    <property type="project" value="UniProtKB-SubCell"/>
</dbReference>
<dbReference type="Gene3D" id="1.10.10.60">
    <property type="entry name" value="Homeodomain-like"/>
    <property type="match status" value="1"/>
</dbReference>
<evidence type="ECO:0000256" key="1">
    <source>
        <dbReference type="ARBA" id="ARBA00004123"/>
    </source>
</evidence>
<name>A0AAD5ZQQ9_9POAL</name>
<accession>A0AAD5ZQQ9</accession>
<evidence type="ECO:0008006" key="12">
    <source>
        <dbReference type="Google" id="ProtNLM"/>
    </source>
</evidence>
<dbReference type="SUPFAM" id="SSF46689">
    <property type="entry name" value="Homeodomain-like"/>
    <property type="match status" value="1"/>
</dbReference>
<dbReference type="InterPro" id="IPR009057">
    <property type="entry name" value="Homeodomain-like_sf"/>
</dbReference>
<dbReference type="PROSITE" id="PS51294">
    <property type="entry name" value="HTH_MYB"/>
    <property type="match status" value="1"/>
</dbReference>
<evidence type="ECO:0000256" key="5">
    <source>
        <dbReference type="ARBA" id="ARBA00023163"/>
    </source>
</evidence>
<gene>
    <name evidence="10" type="ORF">LUZ61_005918</name>
</gene>
<evidence type="ECO:0000259" key="8">
    <source>
        <dbReference type="PROSITE" id="PS50090"/>
    </source>
</evidence>
<sequence>MNHLDPNLKKCPISPEEERRIISLHNTFGNSWSKIAQSLPGRTDNEIKNYWNCHMKKKNRKLGLSASSNVPSKASTSNQVSLQPSEHSFGTDHIMCDNEMEATMRCYNSGIGKNGEELEADKGTHNLGNLSSQITAEEMDEMMSMQDYLNSLSILTDLDEFGRNLSDDNLYANMYY</sequence>
<dbReference type="EMBL" id="JAMRDG010000001">
    <property type="protein sequence ID" value="KAJ3702213.1"/>
    <property type="molecule type" value="Genomic_DNA"/>
</dbReference>
<dbReference type="Pfam" id="PF00249">
    <property type="entry name" value="Myb_DNA-binding"/>
    <property type="match status" value="1"/>
</dbReference>
<comment type="subcellular location">
    <subcellularLocation>
        <location evidence="1">Nucleus</location>
    </subcellularLocation>
</comment>